<protein>
    <submittedName>
        <fullName evidence="7">Uncharacterized protein</fullName>
    </submittedName>
</protein>
<dbReference type="SUPFAM" id="SSF47598">
    <property type="entry name" value="Ribbon-helix-helix"/>
    <property type="match status" value="1"/>
</dbReference>
<evidence type="ECO:0000256" key="5">
    <source>
        <dbReference type="ARBA" id="ARBA00023163"/>
    </source>
</evidence>
<keyword evidence="8" id="KW-1185">Reference proteome</keyword>
<evidence type="ECO:0000313" key="7">
    <source>
        <dbReference type="EMBL" id="TLH72367.1"/>
    </source>
</evidence>
<keyword evidence="3" id="KW-0805">Transcription regulation</keyword>
<dbReference type="InterPro" id="IPR010985">
    <property type="entry name" value="Ribbon_hlx_hlx"/>
</dbReference>
<name>A0A7I7ZN91_9MYCO</name>
<dbReference type="Proteomes" id="UP000309984">
    <property type="component" value="Unassembled WGS sequence"/>
</dbReference>
<evidence type="ECO:0000256" key="3">
    <source>
        <dbReference type="ARBA" id="ARBA00023015"/>
    </source>
</evidence>
<keyword evidence="5" id="KW-0804">Transcription</keyword>
<dbReference type="AlphaFoldDB" id="A0A7I7ZN91"/>
<sequence>MPIFAEALHRLLQAGYADACRPVRHADSCAAEFVARPIRPDSVRTQCARAMSEPAAKPRRHRLEVRVTAEQDALIRQAADLEATTVTAFVLDTVTTRAKGVVKRHQDLMLSNQAFDRFIAELDAPAQTVPELVELFKGNTKLHEA</sequence>
<keyword evidence="4" id="KW-0238">DNA-binding</keyword>
<dbReference type="InterPro" id="IPR014795">
    <property type="entry name" value="TacA_1-like"/>
</dbReference>
<dbReference type="Gene3D" id="1.20.5.780">
    <property type="entry name" value="Single helix bin"/>
    <property type="match status" value="1"/>
</dbReference>
<dbReference type="Pfam" id="PF08681">
    <property type="entry name" value="TacA1"/>
    <property type="match status" value="1"/>
</dbReference>
<gene>
    <name evidence="7" type="ORF">C1S79_06035</name>
</gene>
<proteinExistence type="inferred from homology"/>
<evidence type="ECO:0000256" key="4">
    <source>
        <dbReference type="ARBA" id="ARBA00023125"/>
    </source>
</evidence>
<dbReference type="GO" id="GO:0006355">
    <property type="term" value="P:regulation of DNA-templated transcription"/>
    <property type="evidence" value="ECO:0007669"/>
    <property type="project" value="InterPro"/>
</dbReference>
<dbReference type="PANTHER" id="PTHR35401">
    <property type="entry name" value="COPG FAMILY HELIX-TURN-HELIX PROTEIN-RELATED-RELATED"/>
    <property type="match status" value="1"/>
</dbReference>
<accession>A0A7I7ZN91</accession>
<comment type="caution">
    <text evidence="7">The sequence shown here is derived from an EMBL/GenBank/DDBJ whole genome shotgun (WGS) entry which is preliminary data.</text>
</comment>
<keyword evidence="2" id="KW-1277">Toxin-antitoxin system</keyword>
<evidence type="ECO:0000256" key="6">
    <source>
        <dbReference type="ARBA" id="ARBA00049988"/>
    </source>
</evidence>
<organism evidence="7 8">
    <name type="scientific">Mycolicibacterium phocaicum</name>
    <dbReference type="NCBI Taxonomy" id="319706"/>
    <lineage>
        <taxon>Bacteria</taxon>
        <taxon>Bacillati</taxon>
        <taxon>Actinomycetota</taxon>
        <taxon>Actinomycetes</taxon>
        <taxon>Mycobacteriales</taxon>
        <taxon>Mycobacteriaceae</taxon>
        <taxon>Mycolicibacterium</taxon>
    </lineage>
</organism>
<evidence type="ECO:0000313" key="8">
    <source>
        <dbReference type="Proteomes" id="UP000309984"/>
    </source>
</evidence>
<comment type="similarity">
    <text evidence="6">Belongs to the TacA antitoxin family.</text>
</comment>
<keyword evidence="1" id="KW-0678">Repressor</keyword>
<evidence type="ECO:0000256" key="1">
    <source>
        <dbReference type="ARBA" id="ARBA00022491"/>
    </source>
</evidence>
<evidence type="ECO:0000256" key="2">
    <source>
        <dbReference type="ARBA" id="ARBA00022649"/>
    </source>
</evidence>
<dbReference type="GO" id="GO:0003677">
    <property type="term" value="F:DNA binding"/>
    <property type="evidence" value="ECO:0007669"/>
    <property type="project" value="UniProtKB-KW"/>
</dbReference>
<dbReference type="EMBL" id="POTM01000019">
    <property type="protein sequence ID" value="TLH72367.1"/>
    <property type="molecule type" value="Genomic_DNA"/>
</dbReference>
<dbReference type="PANTHER" id="PTHR35401:SF1">
    <property type="entry name" value="CYTOPLASMIC PROTEIN"/>
    <property type="match status" value="1"/>
</dbReference>
<reference evidence="7 8" key="1">
    <citation type="submission" date="2018-01" db="EMBL/GenBank/DDBJ databases">
        <title>Comparative genomics of Mycobacterium mucogenicum and Mycobacterium neoaurum clade members emphasizing tRNA and non-coding RNA.</title>
        <authorList>
            <person name="Behra P.R.K."/>
            <person name="Pettersson B.M.F."/>
            <person name="Das S."/>
            <person name="Dasgupta S."/>
            <person name="Kirsebom L.A."/>
        </authorList>
    </citation>
    <scope>NUCLEOTIDE SEQUENCE [LARGE SCALE GENOMIC DNA]</scope>
    <source>
        <strain evidence="7 8">DSM 45104</strain>
    </source>
</reference>